<dbReference type="GeneID" id="20524964"/>
<reference evidence="2" key="1">
    <citation type="submission" date="2013-04" db="EMBL/GenBank/DDBJ databases">
        <title>The Genome Sequence of Fonticula alba ATCC 38817.</title>
        <authorList>
            <consortium name="The Broad Institute Genomics Platform"/>
            <person name="Russ C."/>
            <person name="Cuomo C."/>
            <person name="Burger G."/>
            <person name="Gray M.W."/>
            <person name="Holland P.W.H."/>
            <person name="King N."/>
            <person name="Lang F.B.F."/>
            <person name="Roger A.J."/>
            <person name="Ruiz-Trillo I."/>
            <person name="Brown M."/>
            <person name="Walker B."/>
            <person name="Young S."/>
            <person name="Zeng Q."/>
            <person name="Gargeya S."/>
            <person name="Fitzgerald M."/>
            <person name="Haas B."/>
            <person name="Abouelleil A."/>
            <person name="Allen A.W."/>
            <person name="Alvarado L."/>
            <person name="Arachchi H.M."/>
            <person name="Berlin A.M."/>
            <person name="Chapman S.B."/>
            <person name="Gainer-Dewar J."/>
            <person name="Goldberg J."/>
            <person name="Griggs A."/>
            <person name="Gujja S."/>
            <person name="Hansen M."/>
            <person name="Howarth C."/>
            <person name="Imamovic A."/>
            <person name="Ireland A."/>
            <person name="Larimer J."/>
            <person name="McCowan C."/>
            <person name="Murphy C."/>
            <person name="Pearson M."/>
            <person name="Poon T.W."/>
            <person name="Priest M."/>
            <person name="Roberts A."/>
            <person name="Saif S."/>
            <person name="Shea T."/>
            <person name="Sisk P."/>
            <person name="Sykes S."/>
            <person name="Wortman J."/>
            <person name="Nusbaum C."/>
            <person name="Birren B."/>
        </authorList>
    </citation>
    <scope>NUCLEOTIDE SEQUENCE [LARGE SCALE GENOMIC DNA]</scope>
    <source>
        <strain evidence="2">ATCC 38817</strain>
    </source>
</reference>
<organism evidence="2">
    <name type="scientific">Fonticula alba</name>
    <name type="common">Slime mold</name>
    <dbReference type="NCBI Taxonomy" id="691883"/>
    <lineage>
        <taxon>Eukaryota</taxon>
        <taxon>Rotosphaerida</taxon>
        <taxon>Fonticulaceae</taxon>
        <taxon>Fonticula</taxon>
    </lineage>
</organism>
<dbReference type="InterPro" id="IPR002060">
    <property type="entry name" value="Squ/phyt_synthse"/>
</dbReference>
<sequence length="408" mass="43647">MLRLLSPVGQGLTPVGLQLARATAASTFLSSPNRHLSTSPPPGGPESTGLDSTNDPKTLQRGVNHLRESLRTGDYEAFLATHFFPAPASTQIAWMAIRCLSLEASHISSAATDPRLAEIRYAYWREVIGAIYARAPSKDTDPANIPGGGISAQQHPIAVTLRAFHRSVRPLSRRWLARLVDERSKRHAAGHRAFGSLDELERFGENTSGTVLSLCLQAAGLGAGGTEETGSLAEHAASHVGQAAAIVNVIRAMRIDKAQGRLLLPVDLVMKHNLREEAILRLAPGAKTPTELCDAVFELATRANDHLITARTMVYGSSNAAAAGNPSAGKTFGRRMFGLLPGAHLPSDSVAVLAGVAIPLQHYLDTLALPAVQFDPFCDRASVIPSAKHPSVPLLLKLAKHRWLKTQF</sequence>
<dbReference type="AlphaFoldDB" id="A0A058ZE65"/>
<dbReference type="InterPro" id="IPR008949">
    <property type="entry name" value="Isoprenoid_synthase_dom_sf"/>
</dbReference>
<evidence type="ECO:0000313" key="3">
    <source>
        <dbReference type="Proteomes" id="UP000030693"/>
    </source>
</evidence>
<dbReference type="Gene3D" id="1.10.600.10">
    <property type="entry name" value="Farnesyl Diphosphate Synthase"/>
    <property type="match status" value="1"/>
</dbReference>
<evidence type="ECO:0000256" key="1">
    <source>
        <dbReference type="SAM" id="MobiDB-lite"/>
    </source>
</evidence>
<name>A0A058ZE65_FONAL</name>
<dbReference type="eggNOG" id="KOG4411">
    <property type="taxonomic scope" value="Eukaryota"/>
</dbReference>
<keyword evidence="3" id="KW-1185">Reference proteome</keyword>
<evidence type="ECO:0008006" key="4">
    <source>
        <dbReference type="Google" id="ProtNLM"/>
    </source>
</evidence>
<dbReference type="OrthoDB" id="270318at2759"/>
<feature type="region of interest" description="Disordered" evidence="1">
    <location>
        <begin position="30"/>
        <end position="57"/>
    </location>
</feature>
<dbReference type="Proteomes" id="UP000030693">
    <property type="component" value="Unassembled WGS sequence"/>
</dbReference>
<protein>
    <recommendedName>
        <fullName evidence="4">Phytoene synthase</fullName>
    </recommendedName>
</protein>
<dbReference type="Pfam" id="PF00494">
    <property type="entry name" value="SQS_PSY"/>
    <property type="match status" value="1"/>
</dbReference>
<dbReference type="SUPFAM" id="SSF48576">
    <property type="entry name" value="Terpenoid synthases"/>
    <property type="match status" value="1"/>
</dbReference>
<proteinExistence type="predicted"/>
<dbReference type="RefSeq" id="XP_009492360.1">
    <property type="nucleotide sequence ID" value="XM_009494085.1"/>
</dbReference>
<evidence type="ECO:0000313" key="2">
    <source>
        <dbReference type="EMBL" id="KCV72659.1"/>
    </source>
</evidence>
<gene>
    <name evidence="2" type="ORF">H696_00239</name>
</gene>
<dbReference type="STRING" id="691883.A0A058ZE65"/>
<dbReference type="EMBL" id="KB932201">
    <property type="protein sequence ID" value="KCV72659.1"/>
    <property type="molecule type" value="Genomic_DNA"/>
</dbReference>
<accession>A0A058ZE65</accession>